<evidence type="ECO:0000256" key="1">
    <source>
        <dbReference type="SAM" id="SignalP"/>
    </source>
</evidence>
<feature type="chain" id="PRO_5045448980" evidence="1">
    <location>
        <begin position="20"/>
        <end position="431"/>
    </location>
</feature>
<organism evidence="2 3">
    <name type="scientific">Flavivirga jejuensis</name>
    <dbReference type="NCBI Taxonomy" id="870487"/>
    <lineage>
        <taxon>Bacteria</taxon>
        <taxon>Pseudomonadati</taxon>
        <taxon>Bacteroidota</taxon>
        <taxon>Flavobacteriia</taxon>
        <taxon>Flavobacteriales</taxon>
        <taxon>Flavobacteriaceae</taxon>
        <taxon>Flavivirga</taxon>
    </lineage>
</organism>
<name>A0ABT8WN44_9FLAO</name>
<evidence type="ECO:0000313" key="3">
    <source>
        <dbReference type="Proteomes" id="UP001176806"/>
    </source>
</evidence>
<keyword evidence="1" id="KW-0732">Signal</keyword>
<dbReference type="RefSeq" id="WP_303301550.1">
    <property type="nucleotide sequence ID" value="NZ_BAABDA010000050.1"/>
</dbReference>
<sequence>MKKAVALICALMLGVYSFAQTQKKEESKFNNLVKQIRWSVDVLPFTRITKFDEDTGGLNPQNRIARLDKYNGGLYLRPDLKFKNKAFSFFLKPRFNTDWREQKGMETEFYFQQAKLKMQLNDAFYITGGQYIKSIGTSVYVNPSNPYFLESGRLNPKIELRPMNFVELNFTKENWDFTLISNVHEGEAELFDFPFFEFKRQHGLLVEYYGESQTIGTIVSISEDERYHLGFYGQRNLNDATLVWFDGAVNYNPNRFYPVEGHSTELLPFEMVNGDENKNYFFSGLVGASYTFSFGPTLNLEYYYNGKGYDDKTFDLYKETVVAGSLSNFDVIFDLSNLNLGRAANTGMPYLRRNYIFSQIGENDVFGELNYNFRYFYSIDDQSSQFSSLIEWNALDNLEIFSVFIANIGEKTSSFNNLLNNQLMLGTIWKF</sequence>
<protein>
    <submittedName>
        <fullName evidence="2">Uncharacterized protein</fullName>
    </submittedName>
</protein>
<feature type="signal peptide" evidence="1">
    <location>
        <begin position="1"/>
        <end position="19"/>
    </location>
</feature>
<comment type="caution">
    <text evidence="2">The sequence shown here is derived from an EMBL/GenBank/DDBJ whole genome shotgun (WGS) entry which is preliminary data.</text>
</comment>
<evidence type="ECO:0000313" key="2">
    <source>
        <dbReference type="EMBL" id="MDO5974409.1"/>
    </source>
</evidence>
<accession>A0ABT8WN44</accession>
<gene>
    <name evidence="2" type="ORF">Q4Q40_09455</name>
</gene>
<keyword evidence="3" id="KW-1185">Reference proteome</keyword>
<dbReference type="Proteomes" id="UP001176806">
    <property type="component" value="Unassembled WGS sequence"/>
</dbReference>
<reference evidence="2" key="1">
    <citation type="submission" date="2023-07" db="EMBL/GenBank/DDBJ databases">
        <title>Two novel species in the genus Flavivirga.</title>
        <authorList>
            <person name="Kwon K."/>
        </authorList>
    </citation>
    <scope>NUCLEOTIDE SEQUENCE</scope>
    <source>
        <strain evidence="2">KACC 14158</strain>
    </source>
</reference>
<proteinExistence type="predicted"/>
<dbReference type="EMBL" id="JAUOEL010000003">
    <property type="protein sequence ID" value="MDO5974409.1"/>
    <property type="molecule type" value="Genomic_DNA"/>
</dbReference>